<evidence type="ECO:0000256" key="2">
    <source>
        <dbReference type="SAM" id="Phobius"/>
    </source>
</evidence>
<feature type="transmembrane region" description="Helical" evidence="2">
    <location>
        <begin position="63"/>
        <end position="92"/>
    </location>
</feature>
<feature type="transmembrane region" description="Helical" evidence="2">
    <location>
        <begin position="104"/>
        <end position="127"/>
    </location>
</feature>
<keyword evidence="2" id="KW-0812">Transmembrane</keyword>
<keyword evidence="2" id="KW-1133">Transmembrane helix</keyword>
<keyword evidence="2" id="KW-0472">Membrane</keyword>
<evidence type="ECO:0000256" key="1">
    <source>
        <dbReference type="SAM" id="MobiDB-lite"/>
    </source>
</evidence>
<evidence type="ECO:0000313" key="4">
    <source>
        <dbReference type="Proteomes" id="UP001138997"/>
    </source>
</evidence>
<sequence>MSSRQDDFDPGAQRRPPVPGTGSSAQAYGRSRWGVEVAAGSLVIMTAALLADRLPTSASEARCLVVAFAVTVLAGCSRNPLAGLFLVPLAWMLVSGFLVTGPDTLVWCLAALSVAALTGWGAGRLIAAGPIP</sequence>
<reference evidence="3" key="1">
    <citation type="submission" date="2021-11" db="EMBL/GenBank/DDBJ databases">
        <title>Streptomyces corallinus and Kineosporia corallina sp. nov., two new coral-derived marine actinobacteria.</title>
        <authorList>
            <person name="Buangrab K."/>
            <person name="Sutthacheep M."/>
            <person name="Yeemin T."/>
            <person name="Harunari E."/>
            <person name="Igarashi Y."/>
            <person name="Sripreechasak P."/>
            <person name="Kanchanasin P."/>
            <person name="Tanasupawat S."/>
            <person name="Phongsopitanun W."/>
        </authorList>
    </citation>
    <scope>NUCLEOTIDE SEQUENCE</scope>
    <source>
        <strain evidence="3">JCM 31032</strain>
    </source>
</reference>
<name>A0A9X1NP22_9ACTN</name>
<accession>A0A9X1NP22</accession>
<comment type="caution">
    <text evidence="3">The sequence shown here is derived from an EMBL/GenBank/DDBJ whole genome shotgun (WGS) entry which is preliminary data.</text>
</comment>
<feature type="region of interest" description="Disordered" evidence="1">
    <location>
        <begin position="1"/>
        <end position="28"/>
    </location>
</feature>
<dbReference type="RefSeq" id="WP_231449866.1">
    <property type="nucleotide sequence ID" value="NZ_JAJOMB010000039.1"/>
</dbReference>
<keyword evidence="4" id="KW-1185">Reference proteome</keyword>
<protein>
    <submittedName>
        <fullName evidence="3">Uncharacterized protein</fullName>
    </submittedName>
</protein>
<organism evidence="3 4">
    <name type="scientific">Kineosporia babensis</name>
    <dbReference type="NCBI Taxonomy" id="499548"/>
    <lineage>
        <taxon>Bacteria</taxon>
        <taxon>Bacillati</taxon>
        <taxon>Actinomycetota</taxon>
        <taxon>Actinomycetes</taxon>
        <taxon>Kineosporiales</taxon>
        <taxon>Kineosporiaceae</taxon>
        <taxon>Kineosporia</taxon>
    </lineage>
</organism>
<evidence type="ECO:0000313" key="3">
    <source>
        <dbReference type="EMBL" id="MCD5317014.1"/>
    </source>
</evidence>
<proteinExistence type="predicted"/>
<dbReference type="AlphaFoldDB" id="A0A9X1NP22"/>
<dbReference type="EMBL" id="JAJOMB010000039">
    <property type="protein sequence ID" value="MCD5317014.1"/>
    <property type="molecule type" value="Genomic_DNA"/>
</dbReference>
<gene>
    <name evidence="3" type="ORF">LR394_39575</name>
</gene>
<dbReference type="Proteomes" id="UP001138997">
    <property type="component" value="Unassembled WGS sequence"/>
</dbReference>